<dbReference type="SUPFAM" id="SSF56300">
    <property type="entry name" value="Metallo-dependent phosphatases"/>
    <property type="match status" value="1"/>
</dbReference>
<dbReference type="InterPro" id="IPR029052">
    <property type="entry name" value="Metallo-depent_PP-like"/>
</dbReference>
<reference evidence="2 3" key="1">
    <citation type="submission" date="2019-03" db="EMBL/GenBank/DDBJ databases">
        <title>Genomic Encyclopedia of Type Strains, Phase IV (KMG-IV): sequencing the most valuable type-strain genomes for metagenomic binning, comparative biology and taxonomic classification.</title>
        <authorList>
            <person name="Goeker M."/>
        </authorList>
    </citation>
    <scope>NUCLEOTIDE SEQUENCE [LARGE SCALE GENOMIC DNA]</scope>
    <source>
        <strain evidence="2 3">DSM 24830</strain>
    </source>
</reference>
<dbReference type="OrthoDB" id="9807890at2"/>
<dbReference type="InterPro" id="IPR050126">
    <property type="entry name" value="Ap4A_hydrolase"/>
</dbReference>
<feature type="domain" description="Calcineurin-like phosphoesterase" evidence="1">
    <location>
        <begin position="10"/>
        <end position="175"/>
    </location>
</feature>
<dbReference type="GO" id="GO:0016791">
    <property type="term" value="F:phosphatase activity"/>
    <property type="evidence" value="ECO:0007669"/>
    <property type="project" value="TreeGrafter"/>
</dbReference>
<gene>
    <name evidence="2" type="ORF">EV695_2234</name>
</gene>
<dbReference type="AlphaFoldDB" id="A0A4R1F2P5"/>
<dbReference type="Pfam" id="PF00149">
    <property type="entry name" value="Metallophos"/>
    <property type="match status" value="1"/>
</dbReference>
<proteinExistence type="predicted"/>
<dbReference type="Gene3D" id="3.60.21.10">
    <property type="match status" value="1"/>
</dbReference>
<evidence type="ECO:0000313" key="2">
    <source>
        <dbReference type="EMBL" id="TCJ87720.1"/>
    </source>
</evidence>
<dbReference type="GO" id="GO:0005737">
    <property type="term" value="C:cytoplasm"/>
    <property type="evidence" value="ECO:0007669"/>
    <property type="project" value="TreeGrafter"/>
</dbReference>
<sequence length="323" mass="37125">MNNTNENYDIIGDIHGHASTLIQLLTDLGYERDEQGVFFHQERKVVFLGDFIDRGTEEALVINTVKPMVDNGHAFAVMGNHEFNAICYHTNHPETGEPLREHNYDRTNEHEAFLAEYPLGEETTTEVINWFKTLPIYLELDGFRAIHACWHEDTLEEIKPHLNPDNTLSNDLFIKASEKDSAEYDAIEILLKGIEISLPDGFQFSDKRGKVRTRTRIKWWKEGAKTYRDYSQVPKNQLHNIPDIVLPEATIDPEYVATNKPVFVGHYWFTGEPEKLKSNVACLDYSVANKEKLVCYRWNAGDTSLSNSQFVQVDCVENSNDLQ</sequence>
<accession>A0A4R1F2P5</accession>
<dbReference type="PANTHER" id="PTHR42850">
    <property type="entry name" value="METALLOPHOSPHOESTERASE"/>
    <property type="match status" value="1"/>
</dbReference>
<dbReference type="RefSeq" id="WP_131905973.1">
    <property type="nucleotide sequence ID" value="NZ_BAAAFU010000004.1"/>
</dbReference>
<evidence type="ECO:0000313" key="3">
    <source>
        <dbReference type="Proteomes" id="UP000294887"/>
    </source>
</evidence>
<dbReference type="InterPro" id="IPR004843">
    <property type="entry name" value="Calcineurin-like_PHP"/>
</dbReference>
<evidence type="ECO:0000259" key="1">
    <source>
        <dbReference type="Pfam" id="PF00149"/>
    </source>
</evidence>
<dbReference type="Proteomes" id="UP000294887">
    <property type="component" value="Unassembled WGS sequence"/>
</dbReference>
<dbReference type="EMBL" id="SMFQ01000003">
    <property type="protein sequence ID" value="TCJ87720.1"/>
    <property type="molecule type" value="Genomic_DNA"/>
</dbReference>
<protein>
    <submittedName>
        <fullName evidence="2">Calcineurin-like phosphoesterase family protein</fullName>
    </submittedName>
</protein>
<comment type="caution">
    <text evidence="2">The sequence shown here is derived from an EMBL/GenBank/DDBJ whole genome shotgun (WGS) entry which is preliminary data.</text>
</comment>
<dbReference type="PANTHER" id="PTHR42850:SF7">
    <property type="entry name" value="BIS(5'-NUCLEOSYL)-TETRAPHOSPHATASE PRPE [ASYMMETRICAL]"/>
    <property type="match status" value="1"/>
</dbReference>
<organism evidence="2 3">
    <name type="scientific">Cocleimonas flava</name>
    <dbReference type="NCBI Taxonomy" id="634765"/>
    <lineage>
        <taxon>Bacteria</taxon>
        <taxon>Pseudomonadati</taxon>
        <taxon>Pseudomonadota</taxon>
        <taxon>Gammaproteobacteria</taxon>
        <taxon>Thiotrichales</taxon>
        <taxon>Thiotrichaceae</taxon>
        <taxon>Cocleimonas</taxon>
    </lineage>
</organism>
<keyword evidence="3" id="KW-1185">Reference proteome</keyword>
<name>A0A4R1F2P5_9GAMM</name>